<organism evidence="2 3">
    <name type="scientific">Rhynchospora tenuis</name>
    <dbReference type="NCBI Taxonomy" id="198213"/>
    <lineage>
        <taxon>Eukaryota</taxon>
        <taxon>Viridiplantae</taxon>
        <taxon>Streptophyta</taxon>
        <taxon>Embryophyta</taxon>
        <taxon>Tracheophyta</taxon>
        <taxon>Spermatophyta</taxon>
        <taxon>Magnoliopsida</taxon>
        <taxon>Liliopsida</taxon>
        <taxon>Poales</taxon>
        <taxon>Cyperaceae</taxon>
        <taxon>Cyperoideae</taxon>
        <taxon>Rhynchosporeae</taxon>
        <taxon>Rhynchospora</taxon>
    </lineage>
</organism>
<gene>
    <name evidence="2" type="ORF">LUZ61_020674</name>
</gene>
<name>A0AAD5ZDG5_9POAL</name>
<dbReference type="Proteomes" id="UP001210211">
    <property type="component" value="Unassembled WGS sequence"/>
</dbReference>
<accession>A0AAD5ZDG5</accession>
<proteinExistence type="predicted"/>
<dbReference type="SUPFAM" id="SSF81383">
    <property type="entry name" value="F-box domain"/>
    <property type="match status" value="1"/>
</dbReference>
<keyword evidence="3" id="KW-1185">Reference proteome</keyword>
<dbReference type="AlphaFoldDB" id="A0AAD5ZDG5"/>
<sequence length="131" mass="14588">MEDVLSQINSVPLDCISYIISLTSPRDTCMFSLTSTGFHSVADSDNTWKNFLPSDIATILSRAVNQVTFSSKKDLFVKLSKRHVLIDEGKLSFGYLREHLTYLLLASHFGGGSLSRIPGSINYQVCQRLIV</sequence>
<dbReference type="InterPro" id="IPR036047">
    <property type="entry name" value="F-box-like_dom_sf"/>
</dbReference>
<evidence type="ECO:0000313" key="2">
    <source>
        <dbReference type="EMBL" id="KAJ3691510.1"/>
    </source>
</evidence>
<protein>
    <recommendedName>
        <fullName evidence="1">F-box domain-containing protein</fullName>
    </recommendedName>
</protein>
<comment type="caution">
    <text evidence="2">The sequence shown here is derived from an EMBL/GenBank/DDBJ whole genome shotgun (WGS) entry which is preliminary data.</text>
</comment>
<dbReference type="EMBL" id="JAMRDG010000002">
    <property type="protein sequence ID" value="KAJ3691510.1"/>
    <property type="molecule type" value="Genomic_DNA"/>
</dbReference>
<dbReference type="CDD" id="cd22162">
    <property type="entry name" value="F-box_AtSKIP3-like"/>
    <property type="match status" value="1"/>
</dbReference>
<dbReference type="Pfam" id="PF00646">
    <property type="entry name" value="F-box"/>
    <property type="match status" value="1"/>
</dbReference>
<evidence type="ECO:0000313" key="3">
    <source>
        <dbReference type="Proteomes" id="UP001210211"/>
    </source>
</evidence>
<reference evidence="2 3" key="1">
    <citation type="journal article" date="2022" name="Cell">
        <title>Repeat-based holocentromeres influence genome architecture and karyotype evolution.</title>
        <authorList>
            <person name="Hofstatter P.G."/>
            <person name="Thangavel G."/>
            <person name="Lux T."/>
            <person name="Neumann P."/>
            <person name="Vondrak T."/>
            <person name="Novak P."/>
            <person name="Zhang M."/>
            <person name="Costa L."/>
            <person name="Castellani M."/>
            <person name="Scott A."/>
            <person name="Toegelov H."/>
            <person name="Fuchs J."/>
            <person name="Mata-Sucre Y."/>
            <person name="Dias Y."/>
            <person name="Vanzela A.L.L."/>
            <person name="Huettel B."/>
            <person name="Almeida C.C.S."/>
            <person name="Simkova H."/>
            <person name="Souza G."/>
            <person name="Pedrosa-Harand A."/>
            <person name="Macas J."/>
            <person name="Mayer K.F.X."/>
            <person name="Houben A."/>
            <person name="Marques A."/>
        </authorList>
    </citation>
    <scope>NUCLEOTIDE SEQUENCE [LARGE SCALE GENOMIC DNA]</scope>
    <source>
        <strain evidence="2">RhyTen1mFocal</strain>
    </source>
</reference>
<dbReference type="InterPro" id="IPR001810">
    <property type="entry name" value="F-box_dom"/>
</dbReference>
<dbReference type="PANTHER" id="PTHR32278">
    <property type="entry name" value="F-BOX DOMAIN-CONTAINING PROTEIN"/>
    <property type="match status" value="1"/>
</dbReference>
<feature type="domain" description="F-box" evidence="1">
    <location>
        <begin position="10"/>
        <end position="49"/>
    </location>
</feature>
<dbReference type="PANTHER" id="PTHR32278:SF111">
    <property type="entry name" value="F-BOX PROTEIN PP2-B12-RELATED"/>
    <property type="match status" value="1"/>
</dbReference>
<evidence type="ECO:0000259" key="1">
    <source>
        <dbReference type="Pfam" id="PF00646"/>
    </source>
</evidence>
<dbReference type="Gene3D" id="1.20.1280.50">
    <property type="match status" value="1"/>
</dbReference>